<dbReference type="InterPro" id="IPR034769">
    <property type="entry name" value="CPSF6_RRM"/>
</dbReference>
<feature type="compositionally biased region" description="Pro residues" evidence="8">
    <location>
        <begin position="243"/>
        <end position="252"/>
    </location>
</feature>
<feature type="compositionally biased region" description="Polar residues" evidence="8">
    <location>
        <begin position="630"/>
        <end position="640"/>
    </location>
</feature>
<dbReference type="InterPro" id="IPR034772">
    <property type="entry name" value="CPSF6/7"/>
</dbReference>
<feature type="region of interest" description="Disordered" evidence="8">
    <location>
        <begin position="54"/>
        <end position="74"/>
    </location>
</feature>
<dbReference type="InterPro" id="IPR057951">
    <property type="entry name" value="CPSF6/7_RSLD_N"/>
</dbReference>
<evidence type="ECO:0000259" key="9">
    <source>
        <dbReference type="PROSITE" id="PS50102"/>
    </source>
</evidence>
<feature type="compositionally biased region" description="Low complexity" evidence="8">
    <location>
        <begin position="273"/>
        <end position="290"/>
    </location>
</feature>
<protein>
    <recommendedName>
        <fullName evidence="3">Cleavage and polyadenylation specificity factor subunit 6</fullName>
    </recommendedName>
</protein>
<feature type="region of interest" description="Disordered" evidence="8">
    <location>
        <begin position="183"/>
        <end position="474"/>
    </location>
</feature>
<feature type="compositionally biased region" description="Pro residues" evidence="8">
    <location>
        <begin position="340"/>
        <end position="365"/>
    </location>
</feature>
<feature type="compositionally biased region" description="Low complexity" evidence="8">
    <location>
        <begin position="311"/>
        <end position="324"/>
    </location>
</feature>
<feature type="region of interest" description="Disordered" evidence="8">
    <location>
        <begin position="545"/>
        <end position="686"/>
    </location>
</feature>
<dbReference type="STRING" id="7375.A0A0L0CND3"/>
<dbReference type="SUPFAM" id="SSF54928">
    <property type="entry name" value="RNA-binding domain, RBD"/>
    <property type="match status" value="1"/>
</dbReference>
<reference evidence="10 11" key="1">
    <citation type="journal article" date="2015" name="Nat. Commun.">
        <title>Lucilia cuprina genome unlocks parasitic fly biology to underpin future interventions.</title>
        <authorList>
            <person name="Anstead C.A."/>
            <person name="Korhonen P.K."/>
            <person name="Young N.D."/>
            <person name="Hall R.S."/>
            <person name="Jex A.R."/>
            <person name="Murali S.C."/>
            <person name="Hughes D.S."/>
            <person name="Lee S.F."/>
            <person name="Perry T."/>
            <person name="Stroehlein A.J."/>
            <person name="Ansell B.R."/>
            <person name="Breugelmans B."/>
            <person name="Hofmann A."/>
            <person name="Qu J."/>
            <person name="Dugan S."/>
            <person name="Lee S.L."/>
            <person name="Chao H."/>
            <person name="Dinh H."/>
            <person name="Han Y."/>
            <person name="Doddapaneni H.V."/>
            <person name="Worley K.C."/>
            <person name="Muzny D.M."/>
            <person name="Ioannidis P."/>
            <person name="Waterhouse R.M."/>
            <person name="Zdobnov E.M."/>
            <person name="James P.J."/>
            <person name="Bagnall N.H."/>
            <person name="Kotze A.C."/>
            <person name="Gibbs R.A."/>
            <person name="Richards S."/>
            <person name="Batterham P."/>
            <person name="Gasser R.B."/>
        </authorList>
    </citation>
    <scope>NUCLEOTIDE SEQUENCE [LARGE SCALE GENOMIC DNA]</scope>
    <source>
        <strain evidence="10 11">LS</strain>
        <tissue evidence="10">Full body</tissue>
    </source>
</reference>
<evidence type="ECO:0000256" key="6">
    <source>
        <dbReference type="ARBA" id="ARBA00023242"/>
    </source>
</evidence>
<dbReference type="SMART" id="SM00360">
    <property type="entry name" value="RRM"/>
    <property type="match status" value="1"/>
</dbReference>
<sequence length="686" mass="74525">MADGVVLDLYAEDLDKDFSAQNQDEFAAEGVDLYDDIGAPPETTTGTAAVTVGGESPSQAGSVADEAGTAGSNGVYHQGSGSLAPNQVGRRFQLYVGNLTWWSTDQDIANVMRDIGVTDFQEVKFFENRANGQSKGFCVVSLGSEASLRLVLERLPKKELHGQAPVVTYPTKQALNQFESLQKTRPVPPPQQNGPPRGPTPGGPLMPGGPMPPHPGAPQGVPPGHQPRLMNPSMPPGQFRPQHMPPLGPPVGPNSGSSRMQQPPMHQGPPMVPQQGMQGPPRFGQQQPQWPGQPRPNGPRPGPLNGPPQRPQMFQGPPGGMPMRGPRPDWRPPMHGGFPPQGPPGGPPQGPPHMQGPPRGPPGGPPQMGGPGGPPPGGPHGGPGGPAPHVNPAFFNQPGGGPPQHPGGPPMAGGPPHGPPGPGPQQGMNMPPQHGPPPHFAQQGAPRGPWPGPPGPVKPQGPFPDQAALGPQLSEAEFEEIMGRNRTVSSSAIARAVSDAAAGEYSSAIETLVTAISLIKQSKVAHDERCKILISSLQDTLHGIETKSYNRRERSRSRERSHRQRPRRERSSSRYRERSRERERDRERDRDRDAGYRERSRSRERERPSTNDHYRDDSSSRSARARKSPEQPSGDPSNEAPSKRGYYEERYRGSDRERERDRDRDRERDRDRDRERERDREHRSRH</sequence>
<comment type="similarity">
    <text evidence="2">Belongs to the RRM CPSF6/7 family.</text>
</comment>
<dbReference type="OrthoDB" id="10065185at2759"/>
<evidence type="ECO:0000256" key="5">
    <source>
        <dbReference type="ARBA" id="ARBA00022884"/>
    </source>
</evidence>
<dbReference type="InterPro" id="IPR035979">
    <property type="entry name" value="RBD_domain_sf"/>
</dbReference>
<gene>
    <name evidence="10" type="ORF">FF38_07773</name>
</gene>
<feature type="compositionally biased region" description="Pro residues" evidence="8">
    <location>
        <begin position="400"/>
        <end position="423"/>
    </location>
</feature>
<feature type="compositionally biased region" description="Pro residues" evidence="8">
    <location>
        <begin position="448"/>
        <end position="462"/>
    </location>
</feature>
<feature type="compositionally biased region" description="Basic and acidic residues" evidence="8">
    <location>
        <begin position="641"/>
        <end position="686"/>
    </location>
</feature>
<proteinExistence type="inferred from homology"/>
<dbReference type="GO" id="GO:0005634">
    <property type="term" value="C:nucleus"/>
    <property type="evidence" value="ECO:0007669"/>
    <property type="project" value="UniProtKB-SubCell"/>
</dbReference>
<dbReference type="EMBL" id="JRES01000254">
    <property type="protein sequence ID" value="KNC32929.1"/>
    <property type="molecule type" value="Genomic_DNA"/>
</dbReference>
<keyword evidence="4" id="KW-0507">mRNA processing</keyword>
<comment type="caution">
    <text evidence="10">The sequence shown here is derived from an EMBL/GenBank/DDBJ whole genome shotgun (WGS) entry which is preliminary data.</text>
</comment>
<accession>A0A0L0CND3</accession>
<dbReference type="OMA" id="CTRQNLN"/>
<evidence type="ECO:0000313" key="10">
    <source>
        <dbReference type="EMBL" id="KNC32929.1"/>
    </source>
</evidence>
<dbReference type="CDD" id="cd12643">
    <property type="entry name" value="RRM_CFIm68"/>
    <property type="match status" value="1"/>
</dbReference>
<keyword evidence="6" id="KW-0539">Nucleus</keyword>
<evidence type="ECO:0000256" key="2">
    <source>
        <dbReference type="ARBA" id="ARBA00006265"/>
    </source>
</evidence>
<dbReference type="PANTHER" id="PTHR23204">
    <property type="entry name" value="CLEAVAGE AND POLYADENYLATION SPECIFIC FACTOR"/>
    <property type="match status" value="1"/>
</dbReference>
<dbReference type="GO" id="GO:0003723">
    <property type="term" value="F:RNA binding"/>
    <property type="evidence" value="ECO:0007669"/>
    <property type="project" value="UniProtKB-UniRule"/>
</dbReference>
<comment type="subcellular location">
    <subcellularLocation>
        <location evidence="1">Nucleus</location>
    </subcellularLocation>
</comment>
<dbReference type="PROSITE" id="PS50102">
    <property type="entry name" value="RRM"/>
    <property type="match status" value="1"/>
</dbReference>
<evidence type="ECO:0000256" key="8">
    <source>
        <dbReference type="SAM" id="MobiDB-lite"/>
    </source>
</evidence>
<organism evidence="10 11">
    <name type="scientific">Lucilia cuprina</name>
    <name type="common">Green bottle fly</name>
    <name type="synonym">Australian sheep blowfly</name>
    <dbReference type="NCBI Taxonomy" id="7375"/>
    <lineage>
        <taxon>Eukaryota</taxon>
        <taxon>Metazoa</taxon>
        <taxon>Ecdysozoa</taxon>
        <taxon>Arthropoda</taxon>
        <taxon>Hexapoda</taxon>
        <taxon>Insecta</taxon>
        <taxon>Pterygota</taxon>
        <taxon>Neoptera</taxon>
        <taxon>Endopterygota</taxon>
        <taxon>Diptera</taxon>
        <taxon>Brachycera</taxon>
        <taxon>Muscomorpha</taxon>
        <taxon>Oestroidea</taxon>
        <taxon>Calliphoridae</taxon>
        <taxon>Luciliinae</taxon>
        <taxon>Lucilia</taxon>
    </lineage>
</organism>
<feature type="compositionally biased region" description="Pro residues" evidence="8">
    <location>
        <begin position="291"/>
        <end position="310"/>
    </location>
</feature>
<dbReference type="Gene3D" id="3.30.70.330">
    <property type="match status" value="1"/>
</dbReference>
<keyword evidence="11" id="KW-1185">Reference proteome</keyword>
<dbReference type="Pfam" id="PF25524">
    <property type="entry name" value="RSLD_CPSF6"/>
    <property type="match status" value="1"/>
</dbReference>
<dbReference type="InterPro" id="IPR012677">
    <property type="entry name" value="Nucleotide-bd_a/b_plait_sf"/>
</dbReference>
<dbReference type="Pfam" id="PF00076">
    <property type="entry name" value="RRM_1"/>
    <property type="match status" value="1"/>
</dbReference>
<dbReference type="AlphaFoldDB" id="A0A0L0CND3"/>
<evidence type="ECO:0000313" key="11">
    <source>
        <dbReference type="Proteomes" id="UP000037069"/>
    </source>
</evidence>
<feature type="compositionally biased region" description="Basic and acidic residues" evidence="8">
    <location>
        <begin position="545"/>
        <end position="558"/>
    </location>
</feature>
<evidence type="ECO:0000256" key="7">
    <source>
        <dbReference type="PROSITE-ProRule" id="PRU00176"/>
    </source>
</evidence>
<feature type="compositionally biased region" description="Basic residues" evidence="8">
    <location>
        <begin position="559"/>
        <end position="568"/>
    </location>
</feature>
<evidence type="ECO:0000256" key="3">
    <source>
        <dbReference type="ARBA" id="ARBA00016259"/>
    </source>
</evidence>
<feature type="compositionally biased region" description="Basic and acidic residues" evidence="8">
    <location>
        <begin position="569"/>
        <end position="619"/>
    </location>
</feature>
<name>A0A0L0CND3_LUCCU</name>
<feature type="domain" description="RRM" evidence="9">
    <location>
        <begin position="92"/>
        <end position="172"/>
    </location>
</feature>
<evidence type="ECO:0000256" key="4">
    <source>
        <dbReference type="ARBA" id="ARBA00022664"/>
    </source>
</evidence>
<dbReference type="InterPro" id="IPR000504">
    <property type="entry name" value="RRM_dom"/>
</dbReference>
<evidence type="ECO:0000256" key="1">
    <source>
        <dbReference type="ARBA" id="ARBA00004123"/>
    </source>
</evidence>
<dbReference type="GO" id="GO:0006397">
    <property type="term" value="P:mRNA processing"/>
    <property type="evidence" value="ECO:0007669"/>
    <property type="project" value="UniProtKB-KW"/>
</dbReference>
<feature type="compositionally biased region" description="Pro residues" evidence="8">
    <location>
        <begin position="186"/>
        <end position="225"/>
    </location>
</feature>
<keyword evidence="5 7" id="KW-0694">RNA-binding</keyword>
<dbReference type="Proteomes" id="UP000037069">
    <property type="component" value="Unassembled WGS sequence"/>
</dbReference>